<protein>
    <recommendedName>
        <fullName evidence="3">citrate synthase (unknown stereospecificity)</fullName>
        <ecNumber evidence="3">2.3.3.16</ecNumber>
    </recommendedName>
</protein>
<dbReference type="Gene3D" id="1.10.230.10">
    <property type="entry name" value="Cytochrome P450-Terp, domain 2"/>
    <property type="match status" value="1"/>
</dbReference>
<dbReference type="RefSeq" id="WP_252675667.1">
    <property type="nucleotide sequence ID" value="NZ_JAMXHT010000001.1"/>
</dbReference>
<dbReference type="SUPFAM" id="SSF48256">
    <property type="entry name" value="Citrate synthase"/>
    <property type="match status" value="1"/>
</dbReference>
<dbReference type="EMBL" id="JAMXHT010000001">
    <property type="protein sequence ID" value="MCO5396685.1"/>
    <property type="molecule type" value="Genomic_DNA"/>
</dbReference>
<comment type="pathway">
    <text evidence="1">Carbohydrate metabolism; tricarboxylic acid cycle; isocitrate from oxaloacetate: step 1/2.</text>
</comment>
<evidence type="ECO:0000256" key="4">
    <source>
        <dbReference type="ARBA" id="ARBA00022679"/>
    </source>
</evidence>
<evidence type="ECO:0000256" key="3">
    <source>
        <dbReference type="ARBA" id="ARBA00012972"/>
    </source>
</evidence>
<keyword evidence="4" id="KW-0808">Transferase</keyword>
<comment type="caution">
    <text evidence="5">The sequence shown here is derived from an EMBL/GenBank/DDBJ whole genome shotgun (WGS) entry which is preliminary data.</text>
</comment>
<dbReference type="PANTHER" id="PTHR11739">
    <property type="entry name" value="CITRATE SYNTHASE"/>
    <property type="match status" value="1"/>
</dbReference>
<dbReference type="InterPro" id="IPR036969">
    <property type="entry name" value="Citrate_synthase_sf"/>
</dbReference>
<dbReference type="Gene3D" id="1.10.580.10">
    <property type="entry name" value="Citrate Synthase, domain 1"/>
    <property type="match status" value="2"/>
</dbReference>
<evidence type="ECO:0000313" key="5">
    <source>
        <dbReference type="EMBL" id="MCO5396685.1"/>
    </source>
</evidence>
<dbReference type="EC" id="2.3.3.16" evidence="3"/>
<gene>
    <name evidence="5" type="ORF">NG900_00570</name>
</gene>
<dbReference type="CDD" id="cd06100">
    <property type="entry name" value="CCL_ACL-C"/>
    <property type="match status" value="1"/>
</dbReference>
<dbReference type="Proteomes" id="UP001162811">
    <property type="component" value="Unassembled WGS sequence"/>
</dbReference>
<sequence length="271" mass="29273">MTNGAKLAWETSISDVEQSSVFIRGYDLGELIGQLSFASASYLLIRGRLPTPGESKMMEAVLCSVLDFSLKKPGTVAARYCVSGNPSMVAGLATAVLSAGEYTLAPDSGGEFILSSFAAYKKQAESMTHAADAFVAELREKGQRVPGFGHPNFRYTDPRAQKLKAIAQQNGVWGEMCDWYEAIHASFIKQANKPDLVINEVGMLAAILAQMQFTPAEMTGLALVSTMPGLIAHISEELRGKIRIRGVADADASYSRERKNLKEDLDVAGWG</sequence>
<evidence type="ECO:0000256" key="1">
    <source>
        <dbReference type="ARBA" id="ARBA00004751"/>
    </source>
</evidence>
<dbReference type="InterPro" id="IPR016142">
    <property type="entry name" value="Citrate_synth-like_lrg_a-sub"/>
</dbReference>
<evidence type="ECO:0000256" key="2">
    <source>
        <dbReference type="ARBA" id="ARBA00010566"/>
    </source>
</evidence>
<dbReference type="NCBIfam" id="NF004869">
    <property type="entry name" value="PRK06224.1-6"/>
    <property type="match status" value="1"/>
</dbReference>
<comment type="similarity">
    <text evidence="2">Belongs to the citrate synthase family.</text>
</comment>
<reference evidence="5" key="1">
    <citation type="submission" date="2022-06" db="EMBL/GenBank/DDBJ databases">
        <authorList>
            <person name="Lu C.-H."/>
        </authorList>
    </citation>
    <scope>NUCLEOTIDE SEQUENCE</scope>
    <source>
        <strain evidence="5">21MJYT02-11</strain>
    </source>
</reference>
<reference evidence="5" key="2">
    <citation type="journal article" date="2023" name="Front. Microbiol.">
        <title>Ralstonia chuxiongensis sp. nov., Ralstonia mojiangensis sp. nov., and Ralstonia soli sp. nov., isolated from tobacco fields, are three novel species in the family Burkholderiaceae.</title>
        <authorList>
            <person name="Lu C.H."/>
            <person name="Zhang Y.Y."/>
            <person name="Jiang N."/>
            <person name="Chen W."/>
            <person name="Shao X."/>
            <person name="Zhao Z.M."/>
            <person name="Lu W.L."/>
            <person name="Hu X."/>
            <person name="Xi Y.X."/>
            <person name="Zou S.Y."/>
            <person name="Wei Q.J."/>
            <person name="Lin Z.L."/>
            <person name="Gong L."/>
            <person name="Gai X.T."/>
            <person name="Zhang L.Q."/>
            <person name="Li J.Y."/>
            <person name="Jin Y."/>
            <person name="Xia Z.Y."/>
        </authorList>
    </citation>
    <scope>NUCLEOTIDE SEQUENCE</scope>
    <source>
        <strain evidence="5">21MJYT02-11</strain>
    </source>
</reference>
<dbReference type="GO" id="GO:0016829">
    <property type="term" value="F:lyase activity"/>
    <property type="evidence" value="ECO:0007669"/>
    <property type="project" value="UniProtKB-KW"/>
</dbReference>
<dbReference type="InterPro" id="IPR002020">
    <property type="entry name" value="Citrate_synthase"/>
</dbReference>
<accession>A0ABT1AE74</accession>
<evidence type="ECO:0000313" key="6">
    <source>
        <dbReference type="Proteomes" id="UP001162811"/>
    </source>
</evidence>
<proteinExistence type="inferred from homology"/>
<name>A0ABT1AE74_9RALS</name>
<organism evidence="5 6">
    <name type="scientific">Ralstonia soli</name>
    <dbReference type="NCBI Taxonomy" id="2953896"/>
    <lineage>
        <taxon>Bacteria</taxon>
        <taxon>Pseudomonadati</taxon>
        <taxon>Pseudomonadota</taxon>
        <taxon>Betaproteobacteria</taxon>
        <taxon>Burkholderiales</taxon>
        <taxon>Burkholderiaceae</taxon>
        <taxon>Ralstonia</taxon>
    </lineage>
</organism>
<dbReference type="Pfam" id="PF00285">
    <property type="entry name" value="Citrate_synt"/>
    <property type="match status" value="1"/>
</dbReference>
<keyword evidence="5" id="KW-0456">Lyase</keyword>
<dbReference type="InterPro" id="IPR016143">
    <property type="entry name" value="Citrate_synth-like_sm_a-sub"/>
</dbReference>
<keyword evidence="6" id="KW-1185">Reference proteome</keyword>
<dbReference type="PANTHER" id="PTHR11739:SF4">
    <property type="entry name" value="CITRATE SYNTHASE, PEROXISOMAL"/>
    <property type="match status" value="1"/>
</dbReference>